<dbReference type="Pfam" id="PF00535">
    <property type="entry name" value="Glycos_transf_2"/>
    <property type="match status" value="1"/>
</dbReference>
<sequence length="254" mass="27789">MPQTPAQEIRVVGRFEDDISIAVVIPTYNEAENIGNIVQQLFDLKIDSLGVLFVDDSSPDGTGEIADGLANQHLGRIVVAHRSGKLGLGTAYIAGFKMALDAGAAHIVQMDCDLSHPPSEVPQMITSLQHADVVVGTRYSDGGAVDPHWKMSRVLLSKWANYGIRAILGLKIHDATGGFKAFNRNALEAIDLNRLTITGFGFQVEVAHRTQRCGLEIIEHPYMFVERTAGKSKMSIQIAVEAFWRLTLLRIKAN</sequence>
<dbReference type="Gene3D" id="3.90.550.10">
    <property type="entry name" value="Spore Coat Polysaccharide Biosynthesis Protein SpsA, Chain A"/>
    <property type="match status" value="1"/>
</dbReference>
<evidence type="ECO:0000256" key="2">
    <source>
        <dbReference type="ARBA" id="ARBA00012704"/>
    </source>
</evidence>
<dbReference type="EC" id="2.4.1.83" evidence="2 6"/>
<keyword evidence="9" id="KW-1185">Reference proteome</keyword>
<comment type="catalytic activity">
    <reaction evidence="6">
        <text>a di-trans,poly-cis-dolichyl phosphate + GDP-alpha-D-mannose = a di-trans,poly-cis-dolichyl beta-D-mannosyl phosphate + GDP</text>
        <dbReference type="Rhea" id="RHEA:21184"/>
        <dbReference type="Rhea" id="RHEA-COMP:19498"/>
        <dbReference type="Rhea" id="RHEA-COMP:19501"/>
        <dbReference type="ChEBI" id="CHEBI:57527"/>
        <dbReference type="ChEBI" id="CHEBI:57683"/>
        <dbReference type="ChEBI" id="CHEBI:58189"/>
        <dbReference type="ChEBI" id="CHEBI:58211"/>
    </reaction>
</comment>
<keyword evidence="6" id="KW-0256">Endoplasmic reticulum</keyword>
<dbReference type="SUPFAM" id="SSF53448">
    <property type="entry name" value="Nucleotide-diphospho-sugar transferases"/>
    <property type="match status" value="1"/>
</dbReference>
<keyword evidence="4 6" id="KW-0328">Glycosyltransferase</keyword>
<keyword evidence="5 6" id="KW-0808">Transferase</keyword>
<protein>
    <recommendedName>
        <fullName evidence="3 6">Dolichol-phosphate mannosyltransferase subunit 1</fullName>
        <ecNumber evidence="2 6">2.4.1.83</ecNumber>
    </recommendedName>
</protein>
<dbReference type="CDD" id="cd06442">
    <property type="entry name" value="DPM1_like"/>
    <property type="match status" value="1"/>
</dbReference>
<reference evidence="8" key="1">
    <citation type="submission" date="2023-03" db="EMBL/GenBank/DDBJ databases">
        <authorList>
            <person name="Steffen K."/>
            <person name="Cardenas P."/>
        </authorList>
    </citation>
    <scope>NUCLEOTIDE SEQUENCE</scope>
</reference>
<comment type="pathway">
    <text evidence="6">Protein modification; protein glycosylation.</text>
</comment>
<evidence type="ECO:0000256" key="6">
    <source>
        <dbReference type="RuleBase" id="RU365083"/>
    </source>
</evidence>
<dbReference type="InterPro" id="IPR001173">
    <property type="entry name" value="Glyco_trans_2-like"/>
</dbReference>
<evidence type="ECO:0000313" key="8">
    <source>
        <dbReference type="EMBL" id="CAI7998840.1"/>
    </source>
</evidence>
<name>A0AA35W500_GEOBA</name>
<evidence type="ECO:0000256" key="1">
    <source>
        <dbReference type="ARBA" id="ARBA00006739"/>
    </source>
</evidence>
<organism evidence="8 9">
    <name type="scientific">Geodia barretti</name>
    <name type="common">Barrett's horny sponge</name>
    <dbReference type="NCBI Taxonomy" id="519541"/>
    <lineage>
        <taxon>Eukaryota</taxon>
        <taxon>Metazoa</taxon>
        <taxon>Porifera</taxon>
        <taxon>Demospongiae</taxon>
        <taxon>Heteroscleromorpha</taxon>
        <taxon>Tetractinellida</taxon>
        <taxon>Astrophorina</taxon>
        <taxon>Geodiidae</taxon>
        <taxon>Geodia</taxon>
    </lineage>
</organism>
<comment type="subcellular location">
    <subcellularLocation>
        <location evidence="6">Endoplasmic reticulum</location>
    </subcellularLocation>
</comment>
<comment type="caution">
    <text evidence="8">The sequence shown here is derived from an EMBL/GenBank/DDBJ whole genome shotgun (WGS) entry which is preliminary data.</text>
</comment>
<gene>
    <name evidence="8" type="ORF">GBAR_LOCUS2542</name>
</gene>
<dbReference type="PANTHER" id="PTHR43398">
    <property type="entry name" value="DOLICHOL-PHOSPHATE MANNOSYLTRANSFERASE SUBUNIT 1"/>
    <property type="match status" value="1"/>
</dbReference>
<proteinExistence type="inferred from homology"/>
<dbReference type="InterPro" id="IPR029044">
    <property type="entry name" value="Nucleotide-diphossugar_trans"/>
</dbReference>
<dbReference type="GO" id="GO:0016020">
    <property type="term" value="C:membrane"/>
    <property type="evidence" value="ECO:0007669"/>
    <property type="project" value="GOC"/>
</dbReference>
<dbReference type="EMBL" id="CASHTH010000353">
    <property type="protein sequence ID" value="CAI7998840.1"/>
    <property type="molecule type" value="Genomic_DNA"/>
</dbReference>
<dbReference type="GO" id="GO:0009247">
    <property type="term" value="P:glycolipid biosynthetic process"/>
    <property type="evidence" value="ECO:0007669"/>
    <property type="project" value="TreeGrafter"/>
</dbReference>
<dbReference type="PANTHER" id="PTHR43398:SF1">
    <property type="entry name" value="DOLICHOL-PHOSPHATE MANNOSYLTRANSFERASE SUBUNIT 1"/>
    <property type="match status" value="1"/>
</dbReference>
<dbReference type="AlphaFoldDB" id="A0AA35W500"/>
<evidence type="ECO:0000313" key="9">
    <source>
        <dbReference type="Proteomes" id="UP001174909"/>
    </source>
</evidence>
<comment type="subunit">
    <text evidence="6">Component of the dolichol-phosphate mannose (DPM) synthase complex.</text>
</comment>
<comment type="similarity">
    <text evidence="1 6">Belongs to the glycosyltransferase 2 family.</text>
</comment>
<evidence type="ECO:0000259" key="7">
    <source>
        <dbReference type="Pfam" id="PF00535"/>
    </source>
</evidence>
<evidence type="ECO:0000256" key="3">
    <source>
        <dbReference type="ARBA" id="ARBA00014858"/>
    </source>
</evidence>
<dbReference type="FunFam" id="3.90.550.10:FF:000122">
    <property type="entry name" value="Dolichol-phosphate mannosyltransferase subunit 1"/>
    <property type="match status" value="1"/>
</dbReference>
<dbReference type="InterPro" id="IPR039528">
    <property type="entry name" value="DPM1-like"/>
</dbReference>
<comment type="function">
    <text evidence="6">Transfers mannose from GDP-mannose to dolichol monophosphate to form dolichol phosphate mannose (Dol-P-Man) which is the mannosyl donor in pathways leading to N-glycosylation, glycosyl phosphatidylinositol membrane anchoring, and O-mannosylation of proteins.</text>
</comment>
<dbReference type="Proteomes" id="UP001174909">
    <property type="component" value="Unassembled WGS sequence"/>
</dbReference>
<evidence type="ECO:0000256" key="5">
    <source>
        <dbReference type="ARBA" id="ARBA00022679"/>
    </source>
</evidence>
<dbReference type="GO" id="GO:0004582">
    <property type="term" value="F:dolichyl-phosphate beta-D-mannosyltransferase activity"/>
    <property type="evidence" value="ECO:0007669"/>
    <property type="project" value="UniProtKB-UniRule"/>
</dbReference>
<feature type="domain" description="Glycosyltransferase 2-like" evidence="7">
    <location>
        <begin position="23"/>
        <end position="189"/>
    </location>
</feature>
<evidence type="ECO:0000256" key="4">
    <source>
        <dbReference type="ARBA" id="ARBA00022676"/>
    </source>
</evidence>
<dbReference type="GO" id="GO:0005783">
    <property type="term" value="C:endoplasmic reticulum"/>
    <property type="evidence" value="ECO:0007669"/>
    <property type="project" value="UniProtKB-SubCell"/>
</dbReference>
<accession>A0AA35W500</accession>